<reference evidence="1 2" key="1">
    <citation type="journal article" date="2003" name="Proc. Natl. Acad. Sci. U.S.A.">
        <title>Complete genome sequence and analysis of Wolinella succinogenes.</title>
        <authorList>
            <person name="Baar C."/>
            <person name="Eppinger M."/>
            <person name="Raddatz G."/>
            <person name="Simon JM."/>
            <person name="Lanz C."/>
            <person name="Klimmek O."/>
            <person name="Nandakumar R."/>
            <person name="Gross R."/>
            <person name="Rosinus A."/>
            <person name="Keller H."/>
            <person name="Jagtap P."/>
            <person name="Linke B."/>
            <person name="Meyer F."/>
            <person name="Lederer H."/>
            <person name="Schuster S.C."/>
        </authorList>
    </citation>
    <scope>NUCLEOTIDE SEQUENCE [LARGE SCALE GENOMIC DNA]</scope>
    <source>
        <strain evidence="2">ATCC 29543 / DSM 1740 / CCUG 13145 / JCM 31913 / LMG 7466 / NCTC 11488 / FDC 602W</strain>
    </source>
</reference>
<dbReference type="Proteomes" id="UP000000422">
    <property type="component" value="Chromosome"/>
</dbReference>
<dbReference type="EMBL" id="BX571660">
    <property type="protein sequence ID" value="CAE10222.1"/>
    <property type="molecule type" value="Genomic_DNA"/>
</dbReference>
<evidence type="ECO:0000313" key="2">
    <source>
        <dbReference type="Proteomes" id="UP000000422"/>
    </source>
</evidence>
<dbReference type="AlphaFoldDB" id="Q7M975"/>
<proteinExistence type="predicted"/>
<evidence type="ECO:0000313" key="1">
    <source>
        <dbReference type="EMBL" id="CAE10222.1"/>
    </source>
</evidence>
<gene>
    <name evidence="1" type="primary">ciaB</name>
    <name evidence="1" type="ordered locus">WS1133</name>
</gene>
<dbReference type="KEGG" id="wsu:WS1133"/>
<sequence length="337" mass="38871">MKDLTQSDISRQNILNNGYALEQIEANLSLGGTYWNDEAIFTKTQVAELLDIDERTIDRYIESNNEELTKNGYRILRGPELREFKQVLVNDMNVVDIAKVPSLGVFSFRTVLNIAMLVTESPKAKIIRSKILDIVIDVMKQKSGGHTKYINQRDEAYLPSAYKEYSYREEFTNALDDYLEADQWKYGKYTNAIYQIIFLENAAEYKKVLNLSKKDKARDTMYAEVLNAIASFEHGLSVEMKQESERLGRKLTARELDALIIKASKNPYLEPHIHDARAKMASRDLCFRDALHQKLESYVRSVPQSDFDKFLGETSKSLEERLSDPETLAVLKRLKDR</sequence>
<dbReference type="RefSeq" id="WP_011139013.1">
    <property type="nucleotide sequence ID" value="NC_005090.1"/>
</dbReference>
<keyword evidence="2" id="KW-1185">Reference proteome</keyword>
<organism evidence="2">
    <name type="scientific">Wolinella succinogenes (strain ATCC 29543 / DSM 1740 / CCUG 13145 / JCM 31913 / LMG 7466 / NCTC 11488 / FDC 602W)</name>
    <name type="common">Vibrio succinogenes</name>
    <dbReference type="NCBI Taxonomy" id="273121"/>
    <lineage>
        <taxon>Bacteria</taxon>
        <taxon>Pseudomonadati</taxon>
        <taxon>Campylobacterota</taxon>
        <taxon>Epsilonproteobacteria</taxon>
        <taxon>Campylobacterales</taxon>
        <taxon>Helicobacteraceae</taxon>
        <taxon>Wolinella</taxon>
    </lineage>
</organism>
<dbReference type="HOGENOM" id="CLU_801428_0_0_7"/>
<dbReference type="STRING" id="273121.WS1133"/>
<name>Q7M975_WOLSU</name>
<accession>Q7M975</accession>
<protein>
    <submittedName>
        <fullName evidence="1">CiaB PROTEIN</fullName>
    </submittedName>
</protein>
<dbReference type="eggNOG" id="COG1256">
    <property type="taxonomic scope" value="Bacteria"/>
</dbReference>